<comment type="caution">
    <text evidence="2">The sequence shown here is derived from an EMBL/GenBank/DDBJ whole genome shotgun (WGS) entry which is preliminary data.</text>
</comment>
<reference evidence="2" key="1">
    <citation type="journal article" date="2014" name="Int. J. Syst. Evol. Microbiol.">
        <title>Complete genome sequence of Corynebacterium casei LMG S-19264T (=DSM 44701T), isolated from a smear-ripened cheese.</title>
        <authorList>
            <consortium name="US DOE Joint Genome Institute (JGI-PGF)"/>
            <person name="Walter F."/>
            <person name="Albersmeier A."/>
            <person name="Kalinowski J."/>
            <person name="Ruckert C."/>
        </authorList>
    </citation>
    <scope>NUCLEOTIDE SEQUENCE</scope>
    <source>
        <strain evidence="2">CGMCC 1.15478</strain>
    </source>
</reference>
<dbReference type="InterPro" id="IPR016195">
    <property type="entry name" value="Pol/histidinol_Pase-like"/>
</dbReference>
<dbReference type="GO" id="GO:0004534">
    <property type="term" value="F:5'-3' RNA exonuclease activity"/>
    <property type="evidence" value="ECO:0007669"/>
    <property type="project" value="TreeGrafter"/>
</dbReference>
<feature type="domain" description="Polymerase/histidinol phosphatase N-terminal" evidence="1">
    <location>
        <begin position="6"/>
        <end position="70"/>
    </location>
</feature>
<dbReference type="Gene3D" id="3.20.20.140">
    <property type="entry name" value="Metal-dependent hydrolases"/>
    <property type="match status" value="1"/>
</dbReference>
<dbReference type="InterPro" id="IPR052018">
    <property type="entry name" value="PHP_domain"/>
</dbReference>
<organism evidence="2 3">
    <name type="scientific">Hoyosella rhizosphaerae</name>
    <dbReference type="NCBI Taxonomy" id="1755582"/>
    <lineage>
        <taxon>Bacteria</taxon>
        <taxon>Bacillati</taxon>
        <taxon>Actinomycetota</taxon>
        <taxon>Actinomycetes</taxon>
        <taxon>Mycobacteriales</taxon>
        <taxon>Hoyosellaceae</taxon>
        <taxon>Hoyosella</taxon>
    </lineage>
</organism>
<dbReference type="CDD" id="cd07438">
    <property type="entry name" value="PHP_HisPPase_AMP"/>
    <property type="match status" value="1"/>
</dbReference>
<dbReference type="Pfam" id="PF02811">
    <property type="entry name" value="PHP"/>
    <property type="match status" value="1"/>
</dbReference>
<dbReference type="InterPro" id="IPR004013">
    <property type="entry name" value="PHP_dom"/>
</dbReference>
<protein>
    <submittedName>
        <fullName evidence="2">Phosphatase</fullName>
    </submittedName>
</protein>
<dbReference type="Gene3D" id="1.10.150.650">
    <property type="match status" value="1"/>
</dbReference>
<dbReference type="Proteomes" id="UP000641514">
    <property type="component" value="Unassembled WGS sequence"/>
</dbReference>
<evidence type="ECO:0000313" key="2">
    <source>
        <dbReference type="EMBL" id="GGC70687.1"/>
    </source>
</evidence>
<dbReference type="GO" id="GO:0035312">
    <property type="term" value="F:5'-3' DNA exonuclease activity"/>
    <property type="evidence" value="ECO:0007669"/>
    <property type="project" value="TreeGrafter"/>
</dbReference>
<dbReference type="SUPFAM" id="SSF89550">
    <property type="entry name" value="PHP domain-like"/>
    <property type="match status" value="1"/>
</dbReference>
<dbReference type="AlphaFoldDB" id="A0A916XHF7"/>
<evidence type="ECO:0000313" key="3">
    <source>
        <dbReference type="Proteomes" id="UP000641514"/>
    </source>
</evidence>
<dbReference type="EMBL" id="BMJH01000003">
    <property type="protein sequence ID" value="GGC70687.1"/>
    <property type="molecule type" value="Genomic_DNA"/>
</dbReference>
<gene>
    <name evidence="2" type="ORF">GCM10011410_24460</name>
</gene>
<reference evidence="2" key="2">
    <citation type="submission" date="2020-09" db="EMBL/GenBank/DDBJ databases">
        <authorList>
            <person name="Sun Q."/>
            <person name="Zhou Y."/>
        </authorList>
    </citation>
    <scope>NUCLEOTIDE SEQUENCE</scope>
    <source>
        <strain evidence="2">CGMCC 1.15478</strain>
    </source>
</reference>
<dbReference type="PANTHER" id="PTHR42924">
    <property type="entry name" value="EXONUCLEASE"/>
    <property type="match status" value="1"/>
</dbReference>
<dbReference type="PANTHER" id="PTHR42924:SF3">
    <property type="entry name" value="POLYMERASE_HISTIDINOL PHOSPHATASE N-TERMINAL DOMAIN-CONTAINING PROTEIN"/>
    <property type="match status" value="1"/>
</dbReference>
<keyword evidence="3" id="KW-1185">Reference proteome</keyword>
<evidence type="ECO:0000259" key="1">
    <source>
        <dbReference type="SMART" id="SM00481"/>
    </source>
</evidence>
<accession>A0A916XHF7</accession>
<name>A0A916XHF7_9ACTN</name>
<proteinExistence type="predicted"/>
<dbReference type="SMART" id="SM00481">
    <property type="entry name" value="POLIIIAc"/>
    <property type="match status" value="1"/>
</dbReference>
<dbReference type="InterPro" id="IPR003141">
    <property type="entry name" value="Pol/His_phosphatase_N"/>
</dbReference>
<sequence>MAFMRIDLHAHSTASDGTDSPAELIHAAAEAGLDVVAITDHDTTSGWKDAVAALPSGLALVRGMEVSCLGHGEDGYPVSVHLLAYLFDPLHEAFAAERQRLQQSRRTRIHAMAERMRADGIGIDPDQILADAGNVVGRPHLARALVDLGVVDTVSEAFTHHLSPRGPYYVRMADAWLDDAAAMVRAAGGVAVIAHARARARGRLLDLDHVRSLAQSGAIAGLETAHPDHTETDRRLLTKLADDYNLFTTGSSDYHGANKTVSLGANTTAVEDFHRLTSLATGVPVVQR</sequence>